<sequence length="389" mass="43600">MEDYGSGAEACSVGFRGSSHRVEGPGAVSTVLSRGGDQMKIYLNTDGTGRGGPNRWAARFIQELRERGYVVTHDVNTRFDAAYLNIATAGIEKLVERRIPFLYRVAGCNIPEWFPVMGKLMDDAHRQQNDLIRHALEISPKVIYQSQWAKAQLDRLLYKRENHFAVVYNGVSKDFFMPGPSHDVPVIAAAGSLRYRYRLKTLFRLSDELALPHQILIAGALDSENEVVLHERLQAGQSDVKVRYAGDLAEPDWAEALKRCDVLFHPVCGDSCPNVVVEALMSGVAIVAPRFGGTAELVGRGGILFECEPWDYFSPTYTKNAVDACRNVLAERAHYRREARLRAEHLLDLQQMVDAYLQELNLPKRIVPGIMKKSKVAIAKVKDHLRPKK</sequence>
<name>A0A3A4NXP7_ABYX5</name>
<proteinExistence type="predicted"/>
<dbReference type="AlphaFoldDB" id="A0A3A4NXP7"/>
<evidence type="ECO:0000256" key="1">
    <source>
        <dbReference type="ARBA" id="ARBA00022679"/>
    </source>
</evidence>
<dbReference type="PANTHER" id="PTHR46401:SF2">
    <property type="entry name" value="GLYCOSYLTRANSFERASE WBBK-RELATED"/>
    <property type="match status" value="1"/>
</dbReference>
<gene>
    <name evidence="2" type="ORF">C4520_11350</name>
</gene>
<protein>
    <submittedName>
        <fullName evidence="2">Glycosyltransferase</fullName>
    </submittedName>
</protein>
<dbReference type="Gene3D" id="3.40.50.2000">
    <property type="entry name" value="Glycogen Phosphorylase B"/>
    <property type="match status" value="2"/>
</dbReference>
<organism evidence="2 3">
    <name type="scientific">Abyssobacteria bacterium (strain SURF_5)</name>
    <dbReference type="NCBI Taxonomy" id="2093360"/>
    <lineage>
        <taxon>Bacteria</taxon>
        <taxon>Pseudomonadati</taxon>
        <taxon>Candidatus Hydrogenedentota</taxon>
        <taxon>Candidatus Abyssobacteria</taxon>
    </lineage>
</organism>
<dbReference type="SUPFAM" id="SSF53756">
    <property type="entry name" value="UDP-Glycosyltransferase/glycogen phosphorylase"/>
    <property type="match status" value="1"/>
</dbReference>
<dbReference type="CDD" id="cd03801">
    <property type="entry name" value="GT4_PimA-like"/>
    <property type="match status" value="1"/>
</dbReference>
<evidence type="ECO:0000313" key="3">
    <source>
        <dbReference type="Proteomes" id="UP000265882"/>
    </source>
</evidence>
<comment type="caution">
    <text evidence="2">The sequence shown here is derived from an EMBL/GenBank/DDBJ whole genome shotgun (WGS) entry which is preliminary data.</text>
</comment>
<dbReference type="GO" id="GO:0016757">
    <property type="term" value="F:glycosyltransferase activity"/>
    <property type="evidence" value="ECO:0007669"/>
    <property type="project" value="TreeGrafter"/>
</dbReference>
<keyword evidence="1 2" id="KW-0808">Transferase</keyword>
<reference evidence="2 3" key="1">
    <citation type="journal article" date="2017" name="ISME J.">
        <title>Energy and carbon metabolisms in a deep terrestrial subsurface fluid microbial community.</title>
        <authorList>
            <person name="Momper L."/>
            <person name="Jungbluth S.P."/>
            <person name="Lee M.D."/>
            <person name="Amend J.P."/>
        </authorList>
    </citation>
    <scope>NUCLEOTIDE SEQUENCE [LARGE SCALE GENOMIC DNA]</scope>
    <source>
        <strain evidence="2">SURF_5</strain>
    </source>
</reference>
<dbReference type="Proteomes" id="UP000265882">
    <property type="component" value="Unassembled WGS sequence"/>
</dbReference>
<dbReference type="GO" id="GO:0009103">
    <property type="term" value="P:lipopolysaccharide biosynthetic process"/>
    <property type="evidence" value="ECO:0007669"/>
    <property type="project" value="TreeGrafter"/>
</dbReference>
<dbReference type="EMBL" id="QZKU01000076">
    <property type="protein sequence ID" value="RJP20554.1"/>
    <property type="molecule type" value="Genomic_DNA"/>
</dbReference>
<dbReference type="Pfam" id="PF13692">
    <property type="entry name" value="Glyco_trans_1_4"/>
    <property type="match status" value="1"/>
</dbReference>
<dbReference type="PANTHER" id="PTHR46401">
    <property type="entry name" value="GLYCOSYLTRANSFERASE WBBK-RELATED"/>
    <property type="match status" value="1"/>
</dbReference>
<accession>A0A3A4NXP7</accession>
<evidence type="ECO:0000313" key="2">
    <source>
        <dbReference type="EMBL" id="RJP20554.1"/>
    </source>
</evidence>